<accession>U6JV40</accession>
<proteinExistence type="predicted"/>
<feature type="compositionally biased region" description="Low complexity" evidence="1">
    <location>
        <begin position="575"/>
        <end position="586"/>
    </location>
</feature>
<dbReference type="GeneID" id="25376101"/>
<dbReference type="VEuPathDB" id="ToxoDB:EMH_0011350"/>
<dbReference type="AlphaFoldDB" id="U6JV40"/>
<feature type="region of interest" description="Disordered" evidence="1">
    <location>
        <begin position="789"/>
        <end position="840"/>
    </location>
</feature>
<feature type="region of interest" description="Disordered" evidence="1">
    <location>
        <begin position="303"/>
        <end position="323"/>
    </location>
</feature>
<evidence type="ECO:0000256" key="2">
    <source>
        <dbReference type="SAM" id="Phobius"/>
    </source>
</evidence>
<feature type="compositionally biased region" description="Polar residues" evidence="1">
    <location>
        <begin position="724"/>
        <end position="741"/>
    </location>
</feature>
<reference evidence="3" key="2">
    <citation type="submission" date="2013-10" db="EMBL/GenBank/DDBJ databases">
        <authorList>
            <person name="Aslett M."/>
        </authorList>
    </citation>
    <scope>NUCLEOTIDE SEQUENCE [LARGE SCALE GENOMIC DNA]</scope>
    <source>
        <strain evidence="3">Houghton</strain>
    </source>
</reference>
<feature type="region of interest" description="Disordered" evidence="1">
    <location>
        <begin position="568"/>
        <end position="600"/>
    </location>
</feature>
<feature type="compositionally biased region" description="Low complexity" evidence="1">
    <location>
        <begin position="137"/>
        <end position="146"/>
    </location>
</feature>
<sequence>MRAAAAAELRTLPTSVQQADWSDNGWEVASGEVVLPIISRILPQKRNVSVGGLSVSAVALAALPQKRNVSVGGLSVSAVALAAVASVTAVYLVLRCAVYLANASKSRVALRLLSSAEKTTDKGAGEPCRASGKKRPTAAATVSASEEAGALGEQDLLKRAQRYITELKQFIKNSEPLVRELSPGRMAKYTISLLCLSLVEISALYSMLERDERAGIVPEVSKIYNEIWAYRRSLGREHTTKSRERHFKYLHLLLGKLKDAKPVETALAKKQRLLRLNELLQLQEVALGQLNTGLVLLRESLEGSNDPEDIDKAANVAGEGTPSAAERTAAAAGDPGVADVAEDDRSDEIVRDIQTTVHERRRQVLSDPLLSSWLREVHTPDFHYGIIRSKCLEEIAQQPPKSHQELLEDLRKTPLGSADGHWSINIKESDEEQGTKSPSETDVPFTRDDISPPESQSRAPRALRTLDTIGQGSRKGAGPNVISASPSTPTAAAAAAAAAAAVPTGPAPKGKYANLRAQRQHKIVHSRAAPNIRWQVSQPGGAGRPRFSATSAAPHPAALPSARRHVPHAEWPTNVSAVTSVRRSPSPSSPPEALPKPPRDSFNAAISAAAAYAIEAFTLRTPGAAAKPSGISPGFGASPVSVPEHGSWPAAAASYLSPAASAPQQAGFDSVPRASGPRHRAYSPSSFHLDAPSSSGCRRGAAVGTRPLQRRFANEGAPPGTGKLVSTPSASRWHLPTSQPLSPSPWLPAEYRLASGTAGQESSQENDTWPFTSRVWGPLGTAPPVTGVGYFPTEGPDEPSHPEASSEHAQLAKRLEATPDQQLGEATPPWHPLGSTDPRN</sequence>
<gene>
    <name evidence="3" type="ORF">EMH_0011350</name>
</gene>
<feature type="region of interest" description="Disordered" evidence="1">
    <location>
        <begin position="120"/>
        <end position="146"/>
    </location>
</feature>
<evidence type="ECO:0000256" key="1">
    <source>
        <dbReference type="SAM" id="MobiDB-lite"/>
    </source>
</evidence>
<feature type="transmembrane region" description="Helical" evidence="2">
    <location>
        <begin position="76"/>
        <end position="101"/>
    </location>
</feature>
<evidence type="ECO:0000313" key="3">
    <source>
        <dbReference type="EMBL" id="CDJ27917.1"/>
    </source>
</evidence>
<feature type="region of interest" description="Disordered" evidence="1">
    <location>
        <begin position="535"/>
        <end position="554"/>
    </location>
</feature>
<organism evidence="3 4">
    <name type="scientific">Eimeria mitis</name>
    <dbReference type="NCBI Taxonomy" id="44415"/>
    <lineage>
        <taxon>Eukaryota</taxon>
        <taxon>Sar</taxon>
        <taxon>Alveolata</taxon>
        <taxon>Apicomplexa</taxon>
        <taxon>Conoidasida</taxon>
        <taxon>Coccidia</taxon>
        <taxon>Eucoccidiorida</taxon>
        <taxon>Eimeriorina</taxon>
        <taxon>Eimeriidae</taxon>
        <taxon>Eimeria</taxon>
    </lineage>
</organism>
<feature type="region of interest" description="Disordered" evidence="1">
    <location>
        <begin position="663"/>
        <end position="742"/>
    </location>
</feature>
<dbReference type="OrthoDB" id="348621at2759"/>
<keyword evidence="2" id="KW-0812">Transmembrane</keyword>
<keyword evidence="2" id="KW-1133">Transmembrane helix</keyword>
<dbReference type="EMBL" id="HG680487">
    <property type="protein sequence ID" value="CDJ27917.1"/>
    <property type="molecule type" value="Genomic_DNA"/>
</dbReference>
<name>U6JV40_9EIME</name>
<reference evidence="3" key="1">
    <citation type="submission" date="2013-10" db="EMBL/GenBank/DDBJ databases">
        <title>Genomic analysis of the causative agents of coccidiosis in chickens.</title>
        <authorList>
            <person name="Reid A.J."/>
            <person name="Blake D."/>
            <person name="Billington K."/>
            <person name="Browne H."/>
            <person name="Dunn M."/>
            <person name="Hung S."/>
            <person name="Kawahara F."/>
            <person name="Miranda-Saavedra D."/>
            <person name="Mourier T."/>
            <person name="Nagra H."/>
            <person name="Otto T.D."/>
            <person name="Rawlings N."/>
            <person name="Sanchez A."/>
            <person name="Sanders M."/>
            <person name="Subramaniam C."/>
            <person name="Tay Y."/>
            <person name="Dear P."/>
            <person name="Doerig C."/>
            <person name="Gruber A."/>
            <person name="Parkinson J."/>
            <person name="Shirley M."/>
            <person name="Wan K.L."/>
            <person name="Berriman M."/>
            <person name="Tomley F."/>
            <person name="Pain A."/>
        </authorList>
    </citation>
    <scope>NUCLEOTIDE SEQUENCE [LARGE SCALE GENOMIC DNA]</scope>
    <source>
        <strain evidence="3">Houghton</strain>
    </source>
</reference>
<feature type="region of interest" description="Disordered" evidence="1">
    <location>
        <begin position="426"/>
        <end position="486"/>
    </location>
</feature>
<feature type="compositionally biased region" description="Pro residues" evidence="1">
    <location>
        <begin position="587"/>
        <end position="596"/>
    </location>
</feature>
<protein>
    <submittedName>
        <fullName evidence="3">Uncharacterized protein</fullName>
    </submittedName>
</protein>
<dbReference type="RefSeq" id="XP_013350494.1">
    <property type="nucleotide sequence ID" value="XM_013495040.1"/>
</dbReference>
<keyword evidence="2" id="KW-0472">Membrane</keyword>
<keyword evidence="4" id="KW-1185">Reference proteome</keyword>
<evidence type="ECO:0000313" key="4">
    <source>
        <dbReference type="Proteomes" id="UP000030744"/>
    </source>
</evidence>
<dbReference type="Proteomes" id="UP000030744">
    <property type="component" value="Unassembled WGS sequence"/>
</dbReference>